<proteinExistence type="predicted"/>
<dbReference type="InterPro" id="IPR001123">
    <property type="entry name" value="LeuE-type"/>
</dbReference>
<dbReference type="AlphaFoldDB" id="A0A7X5ZKB1"/>
<dbReference type="Proteomes" id="UP000490980">
    <property type="component" value="Unassembled WGS sequence"/>
</dbReference>
<feature type="transmembrane region" description="Helical" evidence="6">
    <location>
        <begin position="109"/>
        <end position="136"/>
    </location>
</feature>
<dbReference type="PANTHER" id="PTHR30086">
    <property type="entry name" value="ARGININE EXPORTER PROTEIN ARGO"/>
    <property type="match status" value="1"/>
</dbReference>
<protein>
    <submittedName>
        <fullName evidence="7">LysE family translocator</fullName>
    </submittedName>
</protein>
<keyword evidence="3 6" id="KW-0812">Transmembrane</keyword>
<feature type="transmembrane region" description="Helical" evidence="6">
    <location>
        <begin position="179"/>
        <end position="200"/>
    </location>
</feature>
<feature type="transmembrane region" description="Helical" evidence="6">
    <location>
        <begin position="148"/>
        <end position="167"/>
    </location>
</feature>
<evidence type="ECO:0000256" key="4">
    <source>
        <dbReference type="ARBA" id="ARBA00022989"/>
    </source>
</evidence>
<reference evidence="7 8" key="1">
    <citation type="submission" date="2020-03" db="EMBL/GenBank/DDBJ databases">
        <authorList>
            <person name="Lai Q."/>
        </authorList>
    </citation>
    <scope>NUCLEOTIDE SEQUENCE [LARGE SCALE GENOMIC DNA]</scope>
    <source>
        <strain evidence="7 8">CCUG 25036</strain>
    </source>
</reference>
<keyword evidence="4 6" id="KW-1133">Transmembrane helix</keyword>
<dbReference type="RefSeq" id="WP_166952029.1">
    <property type="nucleotide sequence ID" value="NZ_JAARLZ010000014.1"/>
</dbReference>
<evidence type="ECO:0000256" key="1">
    <source>
        <dbReference type="ARBA" id="ARBA00004651"/>
    </source>
</evidence>
<dbReference type="PANTHER" id="PTHR30086:SF20">
    <property type="entry name" value="ARGININE EXPORTER PROTEIN ARGO-RELATED"/>
    <property type="match status" value="1"/>
</dbReference>
<evidence type="ECO:0000313" key="8">
    <source>
        <dbReference type="Proteomes" id="UP000490980"/>
    </source>
</evidence>
<dbReference type="GO" id="GO:0015171">
    <property type="term" value="F:amino acid transmembrane transporter activity"/>
    <property type="evidence" value="ECO:0007669"/>
    <property type="project" value="TreeGrafter"/>
</dbReference>
<feature type="transmembrane region" description="Helical" evidence="6">
    <location>
        <begin position="45"/>
        <end position="65"/>
    </location>
</feature>
<comment type="caution">
    <text evidence="7">The sequence shown here is derived from an EMBL/GenBank/DDBJ whole genome shotgun (WGS) entry which is preliminary data.</text>
</comment>
<keyword evidence="8" id="KW-1185">Reference proteome</keyword>
<evidence type="ECO:0000256" key="3">
    <source>
        <dbReference type="ARBA" id="ARBA00022692"/>
    </source>
</evidence>
<accession>A0A7X5ZKB1</accession>
<evidence type="ECO:0000256" key="6">
    <source>
        <dbReference type="SAM" id="Phobius"/>
    </source>
</evidence>
<feature type="transmembrane region" description="Helical" evidence="6">
    <location>
        <begin position="72"/>
        <end position="89"/>
    </location>
</feature>
<evidence type="ECO:0000256" key="5">
    <source>
        <dbReference type="ARBA" id="ARBA00023136"/>
    </source>
</evidence>
<dbReference type="EMBL" id="JAARLZ010000014">
    <property type="protein sequence ID" value="NII08704.1"/>
    <property type="molecule type" value="Genomic_DNA"/>
</dbReference>
<name>A0A7X5ZKB1_9GAMM</name>
<comment type="subcellular location">
    <subcellularLocation>
        <location evidence="1">Cell membrane</location>
        <topology evidence="1">Multi-pass membrane protein</topology>
    </subcellularLocation>
</comment>
<sequence>MTATALLAFWAVAILLILTPGADWAYAIAAGIRGRGILTSVTGLILGHLTMVTVVAIGAGAMLNAHPSAMSALTYAGAVYLMVLGVRISRNPPVPTAEDGEQAASARRWLVGGWGVSALNPKVFLLFLALLPQFVLADSPLSPGMQMMLLGIVEVATCMVVYLAVGYGAKAILGSRPAAARWVGRVSGVLMVVVGVLLVVHQARHLAWLLTSTRG</sequence>
<evidence type="ECO:0000313" key="7">
    <source>
        <dbReference type="EMBL" id="NII08704.1"/>
    </source>
</evidence>
<evidence type="ECO:0000256" key="2">
    <source>
        <dbReference type="ARBA" id="ARBA00022475"/>
    </source>
</evidence>
<organism evidence="7 8">
    <name type="scientific">Luteibacter anthropi</name>
    <dbReference type="NCBI Taxonomy" id="564369"/>
    <lineage>
        <taxon>Bacteria</taxon>
        <taxon>Pseudomonadati</taxon>
        <taxon>Pseudomonadota</taxon>
        <taxon>Gammaproteobacteria</taxon>
        <taxon>Lysobacterales</taxon>
        <taxon>Rhodanobacteraceae</taxon>
        <taxon>Luteibacter</taxon>
    </lineage>
</organism>
<keyword evidence="5 6" id="KW-0472">Membrane</keyword>
<gene>
    <name evidence="7" type="ORF">HBF25_20145</name>
</gene>
<keyword evidence="2" id="KW-1003">Cell membrane</keyword>
<dbReference type="Pfam" id="PF01810">
    <property type="entry name" value="LysE"/>
    <property type="match status" value="1"/>
</dbReference>
<dbReference type="GO" id="GO:0005886">
    <property type="term" value="C:plasma membrane"/>
    <property type="evidence" value="ECO:0007669"/>
    <property type="project" value="UniProtKB-SubCell"/>
</dbReference>